<dbReference type="AlphaFoldDB" id="A0A1T5J391"/>
<organism evidence="1 2">
    <name type="scientific">Ohtaekwangia koreensis</name>
    <dbReference type="NCBI Taxonomy" id="688867"/>
    <lineage>
        <taxon>Bacteria</taxon>
        <taxon>Pseudomonadati</taxon>
        <taxon>Bacteroidota</taxon>
        <taxon>Cytophagia</taxon>
        <taxon>Cytophagales</taxon>
        <taxon>Fulvivirgaceae</taxon>
        <taxon>Ohtaekwangia</taxon>
    </lineage>
</organism>
<dbReference type="STRING" id="688867.SAMN05660236_0707"/>
<accession>A0A1T5J391</accession>
<sequence>MSKSIISLMRLASHEQVTIYLIEQQLKCRRFFDDLEHIGLGPYDFEPNLDHLILKNVELDDGTDKTYNQYSKILDKHSKQMQPEFRAIERQAVKMYNELIALNKPKATKRK</sequence>
<dbReference type="EMBL" id="FUZU01000001">
    <property type="protein sequence ID" value="SKC45836.1"/>
    <property type="molecule type" value="Genomic_DNA"/>
</dbReference>
<name>A0A1T5J391_9BACT</name>
<protein>
    <submittedName>
        <fullName evidence="1">Uncharacterized protein</fullName>
    </submittedName>
</protein>
<evidence type="ECO:0000313" key="2">
    <source>
        <dbReference type="Proteomes" id="UP000190961"/>
    </source>
</evidence>
<dbReference type="Proteomes" id="UP000190961">
    <property type="component" value="Unassembled WGS sequence"/>
</dbReference>
<reference evidence="1 2" key="1">
    <citation type="submission" date="2017-02" db="EMBL/GenBank/DDBJ databases">
        <authorList>
            <person name="Peterson S.W."/>
        </authorList>
    </citation>
    <scope>NUCLEOTIDE SEQUENCE [LARGE SCALE GENOMIC DNA]</scope>
    <source>
        <strain evidence="1 2">DSM 25262</strain>
    </source>
</reference>
<evidence type="ECO:0000313" key="1">
    <source>
        <dbReference type="EMBL" id="SKC45836.1"/>
    </source>
</evidence>
<proteinExistence type="predicted"/>
<gene>
    <name evidence="1" type="ORF">SAMN05660236_0707</name>
</gene>
<keyword evidence="2" id="KW-1185">Reference proteome</keyword>
<dbReference type="RefSeq" id="WP_079685311.1">
    <property type="nucleotide sequence ID" value="NZ_FUZU01000001.1"/>
</dbReference>